<feature type="transmembrane region" description="Helical" evidence="1">
    <location>
        <begin position="6"/>
        <end position="30"/>
    </location>
</feature>
<evidence type="ECO:0000313" key="2">
    <source>
        <dbReference type="EMBL" id="KAD3068726.1"/>
    </source>
</evidence>
<evidence type="ECO:0000256" key="1">
    <source>
        <dbReference type="SAM" id="Phobius"/>
    </source>
</evidence>
<dbReference type="PANTHER" id="PTHR12242:SF38">
    <property type="entry name" value="TRANSMEMBRANE PROTEIN"/>
    <property type="match status" value="1"/>
</dbReference>
<dbReference type="AlphaFoldDB" id="A0A5N6M569"/>
<feature type="transmembrane region" description="Helical" evidence="1">
    <location>
        <begin position="51"/>
        <end position="72"/>
    </location>
</feature>
<dbReference type="PANTHER" id="PTHR12242">
    <property type="entry name" value="OS02G0130600 PROTEIN-RELATED"/>
    <property type="match status" value="1"/>
</dbReference>
<reference evidence="2 3" key="1">
    <citation type="submission" date="2019-05" db="EMBL/GenBank/DDBJ databases">
        <title>Mikania micrantha, genome provides insights into the molecular mechanism of rapid growth.</title>
        <authorList>
            <person name="Liu B."/>
        </authorList>
    </citation>
    <scope>NUCLEOTIDE SEQUENCE [LARGE SCALE GENOMIC DNA]</scope>
    <source>
        <strain evidence="2">NLD-2019</strain>
        <tissue evidence="2">Leaf</tissue>
    </source>
</reference>
<dbReference type="OrthoDB" id="419711at2759"/>
<dbReference type="EMBL" id="SZYD01000017">
    <property type="protein sequence ID" value="KAD3068726.1"/>
    <property type="molecule type" value="Genomic_DNA"/>
</dbReference>
<evidence type="ECO:0000313" key="3">
    <source>
        <dbReference type="Proteomes" id="UP000326396"/>
    </source>
</evidence>
<name>A0A5N6M569_9ASTR</name>
<proteinExistence type="predicted"/>
<keyword evidence="1" id="KW-1133">Transmembrane helix</keyword>
<keyword evidence="1" id="KW-0812">Transmembrane</keyword>
<keyword evidence="1" id="KW-0472">Membrane</keyword>
<dbReference type="Proteomes" id="UP000326396">
    <property type="component" value="Linkage Group LG7"/>
</dbReference>
<feature type="transmembrane region" description="Helical" evidence="1">
    <location>
        <begin position="185"/>
        <end position="207"/>
    </location>
</feature>
<gene>
    <name evidence="2" type="ORF">E3N88_36606</name>
</gene>
<dbReference type="GO" id="GO:0016020">
    <property type="term" value="C:membrane"/>
    <property type="evidence" value="ECO:0007669"/>
    <property type="project" value="TreeGrafter"/>
</dbReference>
<protein>
    <submittedName>
        <fullName evidence="2">Uncharacterized protein</fullName>
    </submittedName>
</protein>
<sequence>MGLEYWLQWQVLVCGLIFLLPALISIRFIVKNSNTPTTNSYDLWMPYWMNLHPIWLLIYRVFSFISMAYLLYQIVLRFGVFVDFLTGHDLLCVLAMPWELKTIDMLTDQSNKMAIILGTIISAHGCWKLFREHSISVPNQERDKFLKKDSSPVEDIMVKDNEPSIKLQMQFNQEAGFWGNLMLNIYQTCAGAVVLTDIVFWCLLLPFQTGDDFKLTLVSS</sequence>
<keyword evidence="3" id="KW-1185">Reference proteome</keyword>
<accession>A0A5N6M569</accession>
<organism evidence="2 3">
    <name type="scientific">Mikania micrantha</name>
    <name type="common">bitter vine</name>
    <dbReference type="NCBI Taxonomy" id="192012"/>
    <lineage>
        <taxon>Eukaryota</taxon>
        <taxon>Viridiplantae</taxon>
        <taxon>Streptophyta</taxon>
        <taxon>Embryophyta</taxon>
        <taxon>Tracheophyta</taxon>
        <taxon>Spermatophyta</taxon>
        <taxon>Magnoliopsida</taxon>
        <taxon>eudicotyledons</taxon>
        <taxon>Gunneridae</taxon>
        <taxon>Pentapetalae</taxon>
        <taxon>asterids</taxon>
        <taxon>campanulids</taxon>
        <taxon>Asterales</taxon>
        <taxon>Asteraceae</taxon>
        <taxon>Asteroideae</taxon>
        <taxon>Heliantheae alliance</taxon>
        <taxon>Eupatorieae</taxon>
        <taxon>Mikania</taxon>
    </lineage>
</organism>
<comment type="caution">
    <text evidence="2">The sequence shown here is derived from an EMBL/GenBank/DDBJ whole genome shotgun (WGS) entry which is preliminary data.</text>
</comment>